<dbReference type="PANTHER" id="PTHR13690:SF124">
    <property type="entry name" value="TRANSCRIPTION FACTOR RF2A"/>
    <property type="match status" value="1"/>
</dbReference>
<dbReference type="PROSITE" id="PS50217">
    <property type="entry name" value="BZIP"/>
    <property type="match status" value="1"/>
</dbReference>
<dbReference type="Pfam" id="PF00170">
    <property type="entry name" value="bZIP_1"/>
    <property type="match status" value="1"/>
</dbReference>
<dbReference type="GO" id="GO:0003677">
    <property type="term" value="F:DNA binding"/>
    <property type="evidence" value="ECO:0007669"/>
    <property type="project" value="UniProtKB-KW"/>
</dbReference>
<comment type="caution">
    <text evidence="9">The sequence shown here is derived from an EMBL/GenBank/DDBJ whole genome shotgun (WGS) entry which is preliminary data.</text>
</comment>
<evidence type="ECO:0000313" key="10">
    <source>
        <dbReference type="Proteomes" id="UP001190926"/>
    </source>
</evidence>
<dbReference type="AlphaFoldDB" id="A0AAD4JJK1"/>
<reference evidence="9 10" key="1">
    <citation type="journal article" date="2021" name="Nat. Commun.">
        <title>Incipient diploidization of the medicinal plant Perilla within 10,000 years.</title>
        <authorList>
            <person name="Zhang Y."/>
            <person name="Shen Q."/>
            <person name="Leng L."/>
            <person name="Zhang D."/>
            <person name="Chen S."/>
            <person name="Shi Y."/>
            <person name="Ning Z."/>
            <person name="Chen S."/>
        </authorList>
    </citation>
    <scope>NUCLEOTIDE SEQUENCE [LARGE SCALE GENOMIC DNA]</scope>
    <source>
        <strain evidence="10">cv. PC099</strain>
    </source>
</reference>
<gene>
    <name evidence="9" type="ORF">C2S53_010277</name>
</gene>
<sequence>MDNSMRSLPPLWRTSVLSPPKTSHSKKSELPASPNSRPVGPGPSSKQDLNMPSDSSQLKSLRHRRAHSDVLTLLSDISFDNELRILGGLDQLSSPDEIEEDLLPDYLVLDKFNSTYEELSASASEAPAALSEKPRSRLQHSQSFAGVTCNGTRIINPASEDPSQAEADKSISAANLAELAVTDPKRAKRIWANRQSAARSKERKMRYITELQSKVQTLQSEKAALSMQFALMQSDTNCLASENIEFKLQLQSFEQQAQLQDALNRALKEEIQHLKVLTGQAMAIPNGQPSVISMQQQIPNQQYHHTKNINQPLMSTAQPMQHQFRQHQLDQFQPRQLLLH</sequence>
<evidence type="ECO:0000256" key="2">
    <source>
        <dbReference type="ARBA" id="ARBA00023015"/>
    </source>
</evidence>
<comment type="subcellular location">
    <subcellularLocation>
        <location evidence="1">Nucleus</location>
    </subcellularLocation>
</comment>
<proteinExistence type="predicted"/>
<feature type="compositionally biased region" description="Polar residues" evidence="7">
    <location>
        <begin position="44"/>
        <end position="59"/>
    </location>
</feature>
<feature type="region of interest" description="Disordered" evidence="7">
    <location>
        <begin position="1"/>
        <end position="63"/>
    </location>
</feature>
<feature type="domain" description="BZIP" evidence="8">
    <location>
        <begin position="183"/>
        <end position="246"/>
    </location>
</feature>
<keyword evidence="6" id="KW-0175">Coiled coil</keyword>
<evidence type="ECO:0000313" key="9">
    <source>
        <dbReference type="EMBL" id="KAH6834952.1"/>
    </source>
</evidence>
<name>A0AAD4JJK1_PERFH</name>
<dbReference type="Gene3D" id="1.20.5.170">
    <property type="match status" value="1"/>
</dbReference>
<evidence type="ECO:0000256" key="1">
    <source>
        <dbReference type="ARBA" id="ARBA00004123"/>
    </source>
</evidence>
<keyword evidence="5" id="KW-0539">Nucleus</keyword>
<evidence type="ECO:0000256" key="6">
    <source>
        <dbReference type="SAM" id="Coils"/>
    </source>
</evidence>
<evidence type="ECO:0000256" key="4">
    <source>
        <dbReference type="ARBA" id="ARBA00023163"/>
    </source>
</evidence>
<keyword evidence="10" id="KW-1185">Reference proteome</keyword>
<organism evidence="9 10">
    <name type="scientific">Perilla frutescens var. hirtella</name>
    <name type="common">Perilla citriodora</name>
    <name type="synonym">Perilla setoyensis</name>
    <dbReference type="NCBI Taxonomy" id="608512"/>
    <lineage>
        <taxon>Eukaryota</taxon>
        <taxon>Viridiplantae</taxon>
        <taxon>Streptophyta</taxon>
        <taxon>Embryophyta</taxon>
        <taxon>Tracheophyta</taxon>
        <taxon>Spermatophyta</taxon>
        <taxon>Magnoliopsida</taxon>
        <taxon>eudicotyledons</taxon>
        <taxon>Gunneridae</taxon>
        <taxon>Pentapetalae</taxon>
        <taxon>asterids</taxon>
        <taxon>lamiids</taxon>
        <taxon>Lamiales</taxon>
        <taxon>Lamiaceae</taxon>
        <taxon>Nepetoideae</taxon>
        <taxon>Elsholtzieae</taxon>
        <taxon>Perilla</taxon>
    </lineage>
</organism>
<dbReference type="InterPro" id="IPR004827">
    <property type="entry name" value="bZIP"/>
</dbReference>
<dbReference type="SUPFAM" id="SSF57959">
    <property type="entry name" value="Leucine zipper domain"/>
    <property type="match status" value="1"/>
</dbReference>
<evidence type="ECO:0000256" key="3">
    <source>
        <dbReference type="ARBA" id="ARBA00023125"/>
    </source>
</evidence>
<dbReference type="InterPro" id="IPR044759">
    <property type="entry name" value="bZIP_RF2"/>
</dbReference>
<dbReference type="EMBL" id="SDAM02000043">
    <property type="protein sequence ID" value="KAH6834952.1"/>
    <property type="molecule type" value="Genomic_DNA"/>
</dbReference>
<protein>
    <recommendedName>
        <fullName evidence="8">BZIP domain-containing protein</fullName>
    </recommendedName>
</protein>
<dbReference type="GO" id="GO:0003700">
    <property type="term" value="F:DNA-binding transcription factor activity"/>
    <property type="evidence" value="ECO:0007669"/>
    <property type="project" value="InterPro"/>
</dbReference>
<accession>A0AAD4JJK1</accession>
<dbReference type="Proteomes" id="UP001190926">
    <property type="component" value="Unassembled WGS sequence"/>
</dbReference>
<dbReference type="GO" id="GO:0005634">
    <property type="term" value="C:nucleus"/>
    <property type="evidence" value="ECO:0007669"/>
    <property type="project" value="UniProtKB-SubCell"/>
</dbReference>
<dbReference type="PANTHER" id="PTHR13690">
    <property type="entry name" value="TRANSCRIPTION FACTOR POSF21-RELATED"/>
    <property type="match status" value="1"/>
</dbReference>
<dbReference type="CDD" id="cd14703">
    <property type="entry name" value="bZIP_plant_RF2"/>
    <property type="match status" value="1"/>
</dbReference>
<evidence type="ECO:0000256" key="5">
    <source>
        <dbReference type="ARBA" id="ARBA00023242"/>
    </source>
</evidence>
<keyword evidence="4" id="KW-0804">Transcription</keyword>
<keyword evidence="3" id="KW-0238">DNA-binding</keyword>
<evidence type="ECO:0000259" key="8">
    <source>
        <dbReference type="PROSITE" id="PS50217"/>
    </source>
</evidence>
<keyword evidence="2" id="KW-0805">Transcription regulation</keyword>
<feature type="coiled-coil region" evidence="6">
    <location>
        <begin position="208"/>
        <end position="270"/>
    </location>
</feature>
<evidence type="ECO:0000256" key="7">
    <source>
        <dbReference type="SAM" id="MobiDB-lite"/>
    </source>
</evidence>
<dbReference type="SMART" id="SM00338">
    <property type="entry name" value="BRLZ"/>
    <property type="match status" value="1"/>
</dbReference>
<dbReference type="InterPro" id="IPR046347">
    <property type="entry name" value="bZIP_sf"/>
</dbReference>